<dbReference type="RefSeq" id="WP_343860858.1">
    <property type="nucleotide sequence ID" value="NZ_BAAAFD010000008.1"/>
</dbReference>
<evidence type="ECO:0000313" key="7">
    <source>
        <dbReference type="EMBL" id="GAA0858255.1"/>
    </source>
</evidence>
<accession>A0ABN1LNC3</accession>
<evidence type="ECO:0000256" key="1">
    <source>
        <dbReference type="ARBA" id="ARBA00004141"/>
    </source>
</evidence>
<keyword evidence="5 6" id="KW-0472">Membrane</keyword>
<keyword evidence="4 6" id="KW-1133">Transmembrane helix</keyword>
<dbReference type="InterPro" id="IPR006696">
    <property type="entry name" value="DUF423"/>
</dbReference>
<proteinExistence type="inferred from homology"/>
<evidence type="ECO:0000256" key="2">
    <source>
        <dbReference type="ARBA" id="ARBA00009694"/>
    </source>
</evidence>
<comment type="subcellular location">
    <subcellularLocation>
        <location evidence="1">Membrane</location>
        <topology evidence="1">Multi-pass membrane protein</topology>
    </subcellularLocation>
</comment>
<feature type="transmembrane region" description="Helical" evidence="6">
    <location>
        <begin position="41"/>
        <end position="59"/>
    </location>
</feature>
<evidence type="ECO:0000313" key="8">
    <source>
        <dbReference type="Proteomes" id="UP001500359"/>
    </source>
</evidence>
<dbReference type="Proteomes" id="UP001500359">
    <property type="component" value="Unassembled WGS sequence"/>
</dbReference>
<evidence type="ECO:0000256" key="3">
    <source>
        <dbReference type="ARBA" id="ARBA00022692"/>
    </source>
</evidence>
<feature type="transmembrane region" description="Helical" evidence="6">
    <location>
        <begin position="95"/>
        <end position="119"/>
    </location>
</feature>
<protein>
    <submittedName>
        <fullName evidence="7">DUF423 domain-containing protein</fullName>
    </submittedName>
</protein>
<organism evidence="7 8">
    <name type="scientific">Aliiglaciecola litoralis</name>
    <dbReference type="NCBI Taxonomy" id="582857"/>
    <lineage>
        <taxon>Bacteria</taxon>
        <taxon>Pseudomonadati</taxon>
        <taxon>Pseudomonadota</taxon>
        <taxon>Gammaproteobacteria</taxon>
        <taxon>Alteromonadales</taxon>
        <taxon>Alteromonadaceae</taxon>
        <taxon>Aliiglaciecola</taxon>
    </lineage>
</organism>
<sequence length="123" mass="13570">MKFLLSFTAVSGSLSVILGAFGAHALKDTLSAESLGYFHTAVEYQLIHTVAILVFVAFYRSWRNEWLIWGARSMAAGIVFFSGSLYVLALTTLKWVGPITPLGGLFFIAGWICLLVAAYEYEH</sequence>
<dbReference type="PANTHER" id="PTHR43461">
    <property type="entry name" value="TRANSMEMBRANE PROTEIN 256"/>
    <property type="match status" value="1"/>
</dbReference>
<evidence type="ECO:0000256" key="4">
    <source>
        <dbReference type="ARBA" id="ARBA00022989"/>
    </source>
</evidence>
<comment type="caution">
    <text evidence="7">The sequence shown here is derived from an EMBL/GenBank/DDBJ whole genome shotgun (WGS) entry which is preliminary data.</text>
</comment>
<keyword evidence="3 6" id="KW-0812">Transmembrane</keyword>
<reference evidence="7 8" key="1">
    <citation type="journal article" date="2019" name="Int. J. Syst. Evol. Microbiol.">
        <title>The Global Catalogue of Microorganisms (GCM) 10K type strain sequencing project: providing services to taxonomists for standard genome sequencing and annotation.</title>
        <authorList>
            <consortium name="The Broad Institute Genomics Platform"/>
            <consortium name="The Broad Institute Genome Sequencing Center for Infectious Disease"/>
            <person name="Wu L."/>
            <person name="Ma J."/>
        </authorList>
    </citation>
    <scope>NUCLEOTIDE SEQUENCE [LARGE SCALE GENOMIC DNA]</scope>
    <source>
        <strain evidence="7 8">JCM 15896</strain>
    </source>
</reference>
<comment type="similarity">
    <text evidence="2">Belongs to the UPF0382 family.</text>
</comment>
<dbReference type="PANTHER" id="PTHR43461:SF1">
    <property type="entry name" value="TRANSMEMBRANE PROTEIN 256"/>
    <property type="match status" value="1"/>
</dbReference>
<dbReference type="EMBL" id="BAAAFD010000008">
    <property type="protein sequence ID" value="GAA0858255.1"/>
    <property type="molecule type" value="Genomic_DNA"/>
</dbReference>
<keyword evidence="8" id="KW-1185">Reference proteome</keyword>
<feature type="transmembrane region" description="Helical" evidence="6">
    <location>
        <begin position="66"/>
        <end position="89"/>
    </location>
</feature>
<gene>
    <name evidence="7" type="ORF">GCM10009114_27180</name>
</gene>
<dbReference type="Pfam" id="PF04241">
    <property type="entry name" value="DUF423"/>
    <property type="match status" value="1"/>
</dbReference>
<evidence type="ECO:0000256" key="6">
    <source>
        <dbReference type="SAM" id="Phobius"/>
    </source>
</evidence>
<name>A0ABN1LNC3_9ALTE</name>
<evidence type="ECO:0000256" key="5">
    <source>
        <dbReference type="ARBA" id="ARBA00023136"/>
    </source>
</evidence>